<dbReference type="InterPro" id="IPR051030">
    <property type="entry name" value="Vitamin_B12-ABC_binding"/>
</dbReference>
<dbReference type="HOGENOM" id="CLU_1850601_0_0_2"/>
<dbReference type="Proteomes" id="UP000030710">
    <property type="component" value="Unassembled WGS sequence"/>
</dbReference>
<evidence type="ECO:0000313" key="3">
    <source>
        <dbReference type="Proteomes" id="UP000030710"/>
    </source>
</evidence>
<reference evidence="2 3" key="1">
    <citation type="journal article" date="2013" name="PLoS ONE">
        <title>Assembly-driven community genomics of a hypersaline microbial ecosystem.</title>
        <authorList>
            <person name="Podell S."/>
            <person name="Ugalde J.A."/>
            <person name="Narasingarao P."/>
            <person name="Banfield J.F."/>
            <person name="Heidelberg K.B."/>
            <person name="Allen E.E."/>
        </authorList>
    </citation>
    <scope>NUCLEOTIDE SEQUENCE [LARGE SCALE GENOMIC DNA]</scope>
    <source>
        <strain evidence="3">J07HQW2</strain>
    </source>
</reference>
<sequence length="138" mass="14789">MLTSLSVEPVDISRNYDHLPSVHELPSLTSTPFERGPDQSASEIDSQMQSIEGSAYDLDIDTLATFSPDLIITQDTCEACAIDSTAVHGAVAAAIDDNGYVNYPGLRFVDTLEVIVGVCRPTAFDIPNLSIAKSLDDV</sequence>
<dbReference type="eggNOG" id="arCOG04233">
    <property type="taxonomic scope" value="Archaea"/>
</dbReference>
<dbReference type="AlphaFoldDB" id="U1N186"/>
<proteinExistence type="predicted"/>
<dbReference type="PANTHER" id="PTHR42860">
    <property type="entry name" value="VITAMIN B12-BINDING PROTEIN"/>
    <property type="match status" value="1"/>
</dbReference>
<accession>U1N186</accession>
<name>U1N186_9EURY</name>
<protein>
    <recommendedName>
        <fullName evidence="4">Fe/B12 periplasmic-binding domain-containing protein</fullName>
    </recommendedName>
</protein>
<evidence type="ECO:0000313" key="2">
    <source>
        <dbReference type="EMBL" id="ERG96604.1"/>
    </source>
</evidence>
<dbReference type="EMBL" id="KE356561">
    <property type="protein sequence ID" value="ERG96604.1"/>
    <property type="molecule type" value="Genomic_DNA"/>
</dbReference>
<organism evidence="2 3">
    <name type="scientific">Haloquadratum walsbyi J07HQW2</name>
    <dbReference type="NCBI Taxonomy" id="1238425"/>
    <lineage>
        <taxon>Archaea</taxon>
        <taxon>Methanobacteriati</taxon>
        <taxon>Methanobacteriota</taxon>
        <taxon>Stenosarchaea group</taxon>
        <taxon>Halobacteria</taxon>
        <taxon>Halobacteriales</taxon>
        <taxon>Haloferacaceae</taxon>
        <taxon>Haloquadratum</taxon>
    </lineage>
</organism>
<gene>
    <name evidence="2" type="ORF">J07HQW2_03084</name>
</gene>
<evidence type="ECO:0000256" key="1">
    <source>
        <dbReference type="SAM" id="MobiDB-lite"/>
    </source>
</evidence>
<feature type="compositionally biased region" description="Polar residues" evidence="1">
    <location>
        <begin position="39"/>
        <end position="48"/>
    </location>
</feature>
<evidence type="ECO:0008006" key="4">
    <source>
        <dbReference type="Google" id="ProtNLM"/>
    </source>
</evidence>
<feature type="region of interest" description="Disordered" evidence="1">
    <location>
        <begin position="23"/>
        <end position="48"/>
    </location>
</feature>
<dbReference type="STRING" id="1238425.J07HQW2_03084"/>
<dbReference type="PANTHER" id="PTHR42860:SF1">
    <property type="entry name" value="VITAMIN B12-BINDING PROTEIN"/>
    <property type="match status" value="1"/>
</dbReference>